<dbReference type="Pfam" id="PF25752">
    <property type="entry name" value="DUF1619_N"/>
    <property type="match status" value="1"/>
</dbReference>
<evidence type="ECO:0000256" key="6">
    <source>
        <dbReference type="SAM" id="MobiDB-lite"/>
    </source>
</evidence>
<dbReference type="Pfam" id="PF07773">
    <property type="entry name" value="TCTN_DUF1619"/>
    <property type="match status" value="2"/>
</dbReference>
<comment type="similarity">
    <text evidence="1">Belongs to the tectonic family.</text>
</comment>
<proteinExistence type="inferred from homology"/>
<dbReference type="InterPro" id="IPR011677">
    <property type="entry name" value="TCTN1-3_dom"/>
</dbReference>
<evidence type="ECO:0000256" key="4">
    <source>
        <dbReference type="ARBA" id="ARBA00022794"/>
    </source>
</evidence>
<dbReference type="PANTHER" id="PTHR14611:SF1">
    <property type="entry name" value="TECTONIC-1"/>
    <property type="match status" value="1"/>
</dbReference>
<dbReference type="GO" id="GO:1904491">
    <property type="term" value="P:protein localization to ciliary transition zone"/>
    <property type="evidence" value="ECO:0007669"/>
    <property type="project" value="TreeGrafter"/>
</dbReference>
<comment type="subunit">
    <text evidence="2">Part of the tectonic-like complex (also named B9 complex).</text>
</comment>
<dbReference type="InterPro" id="IPR040354">
    <property type="entry name" value="TCTN1-3"/>
</dbReference>
<reference evidence="9" key="1">
    <citation type="submission" date="2025-08" db="UniProtKB">
        <authorList>
            <consortium name="Ensembl"/>
        </authorList>
    </citation>
    <scope>IDENTIFICATION</scope>
</reference>
<name>A0A8D2QRT0_ZOSLA</name>
<dbReference type="GO" id="GO:0036038">
    <property type="term" value="C:MKS complex"/>
    <property type="evidence" value="ECO:0007669"/>
    <property type="project" value="TreeGrafter"/>
</dbReference>
<feature type="domain" description="Tectonic-1-3 N-terminal" evidence="8">
    <location>
        <begin position="28"/>
        <end position="128"/>
    </location>
</feature>
<keyword evidence="5" id="KW-0325">Glycoprotein</keyword>
<feature type="region of interest" description="Disordered" evidence="6">
    <location>
        <begin position="144"/>
        <end position="163"/>
    </location>
</feature>
<keyword evidence="3" id="KW-0732">Signal</keyword>
<keyword evidence="4" id="KW-0970">Cilium biogenesis/degradation</keyword>
<evidence type="ECO:0000256" key="3">
    <source>
        <dbReference type="ARBA" id="ARBA00022729"/>
    </source>
</evidence>
<dbReference type="PANTHER" id="PTHR14611">
    <property type="entry name" value="TECTONIC FAMILY MEMBER"/>
    <property type="match status" value="1"/>
</dbReference>
<feature type="domain" description="Tectonic-1-3" evidence="7">
    <location>
        <begin position="164"/>
        <end position="341"/>
    </location>
</feature>
<evidence type="ECO:0000259" key="8">
    <source>
        <dbReference type="Pfam" id="PF25752"/>
    </source>
</evidence>
<evidence type="ECO:0000313" key="10">
    <source>
        <dbReference type="Proteomes" id="UP000694401"/>
    </source>
</evidence>
<evidence type="ECO:0000313" key="9">
    <source>
        <dbReference type="Ensembl" id="ENSZLMP00000013032.1"/>
    </source>
</evidence>
<sequence>KKLPSWKRLGHAGRCQIPRAALVFSGAVAGLCVCDLLVAQCDVNCCCDRDCSAEDFSLFTTCSVPVVTGDSQLCSQKAAVYSLDVEANPPERIFKLIDQVNPSIFCIHATNYEQALSLKSPEIPTPENFDQLLDKFGGATFSAEPESWNLDTGAENPPDANETSRYEFGVPVQTEDAFLRLPSPVVSSWCSDANPAGFLVNQATKCIRSVSVEKCDSIQALSMLFYINSSILMNIVSVLRFIKKSIVKRLQPLEDLIHPHPGAEFLKQRRKKILAWLNFFFLVSLMDLFKLISKTFNFQVNYHITHTDTGEIIEAAAAFVLGAISKETLSIEQSFEISFTQENTEPVPLSGNPGYVVGLPVRAGFQPQGYPFPSSNKHSQLTILHSTSTQDCLAAQGARAPVLFGYNMISGCKLRITAATECQPLAQTLLDVLKGQSFPEYVASFGNSQAQDVLDWVPITQLLISEQVKSSCQIPVSLGIEVKWTKYGSLVNPQARIVNVTATITSTTLKQLPSGRERIIPITSSVVFTDISSPAEPSYKAWPTIDIKLPFDFFYPFV</sequence>
<dbReference type="GO" id="GO:0060271">
    <property type="term" value="P:cilium assembly"/>
    <property type="evidence" value="ECO:0007669"/>
    <property type="project" value="TreeGrafter"/>
</dbReference>
<accession>A0A8D2QRT0</accession>
<evidence type="ECO:0000256" key="1">
    <source>
        <dbReference type="ARBA" id="ARBA00007633"/>
    </source>
</evidence>
<evidence type="ECO:0000256" key="5">
    <source>
        <dbReference type="ARBA" id="ARBA00023180"/>
    </source>
</evidence>
<keyword evidence="10" id="KW-1185">Reference proteome</keyword>
<evidence type="ECO:0000256" key="2">
    <source>
        <dbReference type="ARBA" id="ARBA00011495"/>
    </source>
</evidence>
<feature type="domain" description="Tectonic-1-3" evidence="7">
    <location>
        <begin position="351"/>
        <end position="530"/>
    </location>
</feature>
<reference evidence="9" key="2">
    <citation type="submission" date="2025-09" db="UniProtKB">
        <authorList>
            <consortium name="Ensembl"/>
        </authorList>
    </citation>
    <scope>IDENTIFICATION</scope>
</reference>
<organism evidence="9 10">
    <name type="scientific">Zosterops lateralis melanops</name>
    <dbReference type="NCBI Taxonomy" id="1220523"/>
    <lineage>
        <taxon>Eukaryota</taxon>
        <taxon>Metazoa</taxon>
        <taxon>Chordata</taxon>
        <taxon>Craniata</taxon>
        <taxon>Vertebrata</taxon>
        <taxon>Euteleostomi</taxon>
        <taxon>Archelosauria</taxon>
        <taxon>Archosauria</taxon>
        <taxon>Dinosauria</taxon>
        <taxon>Saurischia</taxon>
        <taxon>Theropoda</taxon>
        <taxon>Coelurosauria</taxon>
        <taxon>Aves</taxon>
        <taxon>Neognathae</taxon>
        <taxon>Neoaves</taxon>
        <taxon>Telluraves</taxon>
        <taxon>Australaves</taxon>
        <taxon>Passeriformes</taxon>
        <taxon>Sylvioidea</taxon>
        <taxon>Zosteropidae</taxon>
        <taxon>Zosterops</taxon>
    </lineage>
</organism>
<dbReference type="AlphaFoldDB" id="A0A8D2QRT0"/>
<protein>
    <submittedName>
        <fullName evidence="9">Tectonic family member 1</fullName>
    </submittedName>
</protein>
<dbReference type="Proteomes" id="UP000694401">
    <property type="component" value="Unassembled WGS sequence"/>
</dbReference>
<dbReference type="Ensembl" id="ENSZLMT00000013393.1">
    <property type="protein sequence ID" value="ENSZLMP00000013032.1"/>
    <property type="gene ID" value="ENSZLMG00000009072.1"/>
</dbReference>
<dbReference type="InterPro" id="IPR057724">
    <property type="entry name" value="TCTN1-3_N"/>
</dbReference>
<evidence type="ECO:0000259" key="7">
    <source>
        <dbReference type="Pfam" id="PF07773"/>
    </source>
</evidence>